<reference evidence="1 2" key="1">
    <citation type="submission" date="2019-03" db="EMBL/GenBank/DDBJ databases">
        <title>First draft genome of Liparis tanakae, snailfish: a comprehensive survey of snailfish specific genes.</title>
        <authorList>
            <person name="Kim W."/>
            <person name="Song I."/>
            <person name="Jeong J.-H."/>
            <person name="Kim D."/>
            <person name="Kim S."/>
            <person name="Ryu S."/>
            <person name="Song J.Y."/>
            <person name="Lee S.K."/>
        </authorList>
    </citation>
    <scope>NUCLEOTIDE SEQUENCE [LARGE SCALE GENOMIC DNA]</scope>
    <source>
        <tissue evidence="1">Muscle</tissue>
    </source>
</reference>
<dbReference type="AlphaFoldDB" id="A0A4Z2GCA3"/>
<dbReference type="EMBL" id="SRLO01000625">
    <property type="protein sequence ID" value="TNN50252.1"/>
    <property type="molecule type" value="Genomic_DNA"/>
</dbReference>
<gene>
    <name evidence="1" type="ORF">EYF80_039537</name>
</gene>
<proteinExistence type="predicted"/>
<evidence type="ECO:0000313" key="1">
    <source>
        <dbReference type="EMBL" id="TNN50252.1"/>
    </source>
</evidence>
<accession>A0A4Z2GCA3</accession>
<keyword evidence="2" id="KW-1185">Reference proteome</keyword>
<comment type="caution">
    <text evidence="1">The sequence shown here is derived from an EMBL/GenBank/DDBJ whole genome shotgun (WGS) entry which is preliminary data.</text>
</comment>
<name>A0A4Z2GCA3_9TELE</name>
<dbReference type="Proteomes" id="UP000314294">
    <property type="component" value="Unassembled WGS sequence"/>
</dbReference>
<protein>
    <submittedName>
        <fullName evidence="1">Uncharacterized protein</fullName>
    </submittedName>
</protein>
<organism evidence="1 2">
    <name type="scientific">Liparis tanakae</name>
    <name type="common">Tanaka's snailfish</name>
    <dbReference type="NCBI Taxonomy" id="230148"/>
    <lineage>
        <taxon>Eukaryota</taxon>
        <taxon>Metazoa</taxon>
        <taxon>Chordata</taxon>
        <taxon>Craniata</taxon>
        <taxon>Vertebrata</taxon>
        <taxon>Euteleostomi</taxon>
        <taxon>Actinopterygii</taxon>
        <taxon>Neopterygii</taxon>
        <taxon>Teleostei</taxon>
        <taxon>Neoteleostei</taxon>
        <taxon>Acanthomorphata</taxon>
        <taxon>Eupercaria</taxon>
        <taxon>Perciformes</taxon>
        <taxon>Cottioidei</taxon>
        <taxon>Cottales</taxon>
        <taxon>Liparidae</taxon>
        <taxon>Liparis</taxon>
    </lineage>
</organism>
<evidence type="ECO:0000313" key="2">
    <source>
        <dbReference type="Proteomes" id="UP000314294"/>
    </source>
</evidence>
<sequence length="68" mass="7374">MSLIREIRRHLIGSAIVATVQPDDVTNLCSAVKRFPVSRAPPRVAASSARGILEHLCVMLAAFITRCS</sequence>